<evidence type="ECO:0008006" key="4">
    <source>
        <dbReference type="Google" id="ProtNLM"/>
    </source>
</evidence>
<sequence length="415" mass="46587">MAYSTTDRRRVYLACRAIFSGQNAQVRKARKVREIVEKRQATIPLVKDFGIAKVVEILRLLLENGVFQSDLKAKVEFPELFHSFPDRDAQRTVTEKCAAQSVAEALDEIMSMGGPADKQDNAGGIEDRELIPPAVKPLPAFEELKPAAEEDYPPSLYPSYFPYKAQHNILTIVQSTLEDCCFEFAKKWIPSVLDSNGWDCAEAVELTKWTSILHSHSNNLSPSALQITGPPLRDILSSAHRIRHTAVHRLPTTARGISQLVETAVKYTETLQDSVRSLQLDELHNEIDSKIKAMEMNKNALEDTVCQELDIIRQKREELDRKEAYLIEKMKKDDRENKALIGSLLEDSIRRIFSENEPQATMEDDEDNAGSRSNDEANGYAFQSAALASGPAQLSECRMSPGENADMPNPIEIIE</sequence>
<evidence type="ECO:0000256" key="1">
    <source>
        <dbReference type="SAM" id="MobiDB-lite"/>
    </source>
</evidence>
<feature type="region of interest" description="Disordered" evidence="1">
    <location>
        <begin position="355"/>
        <end position="415"/>
    </location>
</feature>
<dbReference type="AlphaFoldDB" id="A0A0J6FFS3"/>
<evidence type="ECO:0000313" key="2">
    <source>
        <dbReference type="EMBL" id="KMM69118.1"/>
    </source>
</evidence>
<dbReference type="VEuPathDB" id="FungiDB:CPAG_05440"/>
<reference evidence="3" key="3">
    <citation type="journal article" date="2010" name="Genome Res.">
        <title>Population genomic sequencing of Coccidioides fungi reveals recent hybridization and transposon control.</title>
        <authorList>
            <person name="Neafsey D.E."/>
            <person name="Barker B.M."/>
            <person name="Sharpton T.J."/>
            <person name="Stajich J.E."/>
            <person name="Park D.J."/>
            <person name="Whiston E."/>
            <person name="Hung C.-Y."/>
            <person name="McMahan C."/>
            <person name="White J."/>
            <person name="Sykes S."/>
            <person name="Heiman D."/>
            <person name="Young S."/>
            <person name="Zeng Q."/>
            <person name="Abouelleil A."/>
            <person name="Aftuck L."/>
            <person name="Bessette D."/>
            <person name="Brown A."/>
            <person name="FitzGerald M."/>
            <person name="Lui A."/>
            <person name="Macdonald J.P."/>
            <person name="Priest M."/>
            <person name="Orbach M.J."/>
            <person name="Galgiani J.N."/>
            <person name="Kirkland T.N."/>
            <person name="Cole G.T."/>
            <person name="Birren B.W."/>
            <person name="Henn M.R."/>
            <person name="Taylor J.W."/>
            <person name="Rounsley S.D."/>
        </authorList>
    </citation>
    <scope>NUCLEOTIDE SEQUENCE [LARGE SCALE GENOMIC DNA]</scope>
    <source>
        <strain evidence="3">RMSCC 3488</strain>
    </source>
</reference>
<dbReference type="Proteomes" id="UP000054567">
    <property type="component" value="Unassembled WGS sequence"/>
</dbReference>
<dbReference type="EMBL" id="DS268111">
    <property type="protein sequence ID" value="KMM69118.1"/>
    <property type="molecule type" value="Genomic_DNA"/>
</dbReference>
<reference evidence="3" key="2">
    <citation type="journal article" date="2009" name="Genome Res.">
        <title>Comparative genomic analyses of the human fungal pathogens Coccidioides and their relatives.</title>
        <authorList>
            <person name="Sharpton T.J."/>
            <person name="Stajich J.E."/>
            <person name="Rounsley S.D."/>
            <person name="Gardner M.J."/>
            <person name="Wortman J.R."/>
            <person name="Jordar V.S."/>
            <person name="Maiti R."/>
            <person name="Kodira C.D."/>
            <person name="Neafsey D.E."/>
            <person name="Zeng Q."/>
            <person name="Hung C.-Y."/>
            <person name="McMahan C."/>
            <person name="Muszewska A."/>
            <person name="Grynberg M."/>
            <person name="Mandel M.A."/>
            <person name="Kellner E.M."/>
            <person name="Barker B.M."/>
            <person name="Galgiani J.N."/>
            <person name="Orbach M.J."/>
            <person name="Kirkland T.N."/>
            <person name="Cole G.T."/>
            <person name="Henn M.R."/>
            <person name="Birren B.W."/>
            <person name="Taylor J.W."/>
        </authorList>
    </citation>
    <scope>NUCLEOTIDE SEQUENCE [LARGE SCALE GENOMIC DNA]</scope>
    <source>
        <strain evidence="3">RMSCC 3488</strain>
    </source>
</reference>
<organism evidence="2 3">
    <name type="scientific">Coccidioides posadasii RMSCC 3488</name>
    <dbReference type="NCBI Taxonomy" id="454284"/>
    <lineage>
        <taxon>Eukaryota</taxon>
        <taxon>Fungi</taxon>
        <taxon>Dikarya</taxon>
        <taxon>Ascomycota</taxon>
        <taxon>Pezizomycotina</taxon>
        <taxon>Eurotiomycetes</taxon>
        <taxon>Eurotiomycetidae</taxon>
        <taxon>Onygenales</taxon>
        <taxon>Onygenaceae</taxon>
        <taxon>Coccidioides</taxon>
    </lineage>
</organism>
<name>A0A0J6FFS3_COCPO</name>
<proteinExistence type="predicted"/>
<accession>A0A0J6FFS3</accession>
<gene>
    <name evidence="2" type="ORF">CPAG_05440</name>
</gene>
<evidence type="ECO:0000313" key="3">
    <source>
        <dbReference type="Proteomes" id="UP000054567"/>
    </source>
</evidence>
<reference evidence="2 3" key="1">
    <citation type="submission" date="2007-06" db="EMBL/GenBank/DDBJ databases">
        <title>The Genome Sequence of Coccidioides posadasii RMSCC_3488.</title>
        <authorList>
            <consortium name="Coccidioides Genome Resources Consortium"/>
            <consortium name="The Broad Institute Genome Sequencing Platform"/>
            <person name="Henn M.R."/>
            <person name="Sykes S."/>
            <person name="Young S."/>
            <person name="Jaffe D."/>
            <person name="Berlin A."/>
            <person name="Alvarez P."/>
            <person name="Butler J."/>
            <person name="Gnerre S."/>
            <person name="Grabherr M."/>
            <person name="Mauceli E."/>
            <person name="Brockman W."/>
            <person name="Kodira C."/>
            <person name="Alvarado L."/>
            <person name="Zeng Q."/>
            <person name="Crawford M."/>
            <person name="Antoine C."/>
            <person name="Devon K."/>
            <person name="Galgiani J."/>
            <person name="Orsborn K."/>
            <person name="Lewis M.L."/>
            <person name="Nusbaum C."/>
            <person name="Galagan J."/>
            <person name="Birren B."/>
        </authorList>
    </citation>
    <scope>NUCLEOTIDE SEQUENCE [LARGE SCALE GENOMIC DNA]</scope>
    <source>
        <strain evidence="2 3">RMSCC 3488</strain>
    </source>
</reference>
<protein>
    <recommendedName>
        <fullName evidence="4">Ubiquinol-cytochrome-c reductase cytochrome c1</fullName>
    </recommendedName>
</protein>